<gene>
    <name evidence="1" type="ORF">T265_05230</name>
</gene>
<organism evidence="1 2">
    <name type="scientific">Opisthorchis viverrini</name>
    <name type="common">Southeast Asian liver fluke</name>
    <dbReference type="NCBI Taxonomy" id="6198"/>
    <lineage>
        <taxon>Eukaryota</taxon>
        <taxon>Metazoa</taxon>
        <taxon>Spiralia</taxon>
        <taxon>Lophotrochozoa</taxon>
        <taxon>Platyhelminthes</taxon>
        <taxon>Trematoda</taxon>
        <taxon>Digenea</taxon>
        <taxon>Opisthorchiida</taxon>
        <taxon>Opisthorchiata</taxon>
        <taxon>Opisthorchiidae</taxon>
        <taxon>Opisthorchis</taxon>
    </lineage>
</organism>
<protein>
    <submittedName>
        <fullName evidence="1">Uncharacterized protein</fullName>
    </submittedName>
</protein>
<dbReference type="AlphaFoldDB" id="A0A074ZL68"/>
<name>A0A074ZL68_OPIVI</name>
<dbReference type="GeneID" id="20319412"/>
<dbReference type="KEGG" id="ovi:T265_05230"/>
<dbReference type="EMBL" id="KL596714">
    <property type="protein sequence ID" value="KER27811.1"/>
    <property type="molecule type" value="Genomic_DNA"/>
</dbReference>
<evidence type="ECO:0000313" key="2">
    <source>
        <dbReference type="Proteomes" id="UP000054324"/>
    </source>
</evidence>
<dbReference type="Proteomes" id="UP000054324">
    <property type="component" value="Unassembled WGS sequence"/>
</dbReference>
<sequence>MPSARHKIWLRNTLIYKQIWFCERLTWNPAEFFVYDVSAQLNVLHQDASCFSRYDIRDIAIHNIRLADSRELSLPDEPQEGRNRLWAVDGFSATI</sequence>
<dbReference type="RefSeq" id="XP_009168449.1">
    <property type="nucleotide sequence ID" value="XM_009170185.1"/>
</dbReference>
<reference evidence="1 2" key="1">
    <citation type="submission" date="2013-11" db="EMBL/GenBank/DDBJ databases">
        <title>Opisthorchis viverrini - life in the bile duct.</title>
        <authorList>
            <person name="Young N.D."/>
            <person name="Nagarajan N."/>
            <person name="Lin S.J."/>
            <person name="Korhonen P.K."/>
            <person name="Jex A.R."/>
            <person name="Hall R.S."/>
            <person name="Safavi-Hemami H."/>
            <person name="Kaewkong W."/>
            <person name="Bertrand D."/>
            <person name="Gao S."/>
            <person name="Seet Q."/>
            <person name="Wongkham S."/>
            <person name="Teh B.T."/>
            <person name="Wongkham C."/>
            <person name="Intapan P.M."/>
            <person name="Maleewong W."/>
            <person name="Yang X."/>
            <person name="Hu M."/>
            <person name="Wang Z."/>
            <person name="Hofmann A."/>
            <person name="Sternberg P.W."/>
            <person name="Tan P."/>
            <person name="Wang J."/>
            <person name="Gasser R.B."/>
        </authorList>
    </citation>
    <scope>NUCLEOTIDE SEQUENCE [LARGE SCALE GENOMIC DNA]</scope>
</reference>
<accession>A0A074ZL68</accession>
<dbReference type="CTD" id="20319412"/>
<dbReference type="OrthoDB" id="10377189at2759"/>
<keyword evidence="2" id="KW-1185">Reference proteome</keyword>
<evidence type="ECO:0000313" key="1">
    <source>
        <dbReference type="EMBL" id="KER27811.1"/>
    </source>
</evidence>
<proteinExistence type="predicted"/>